<dbReference type="Proteomes" id="UP001595758">
    <property type="component" value="Unassembled WGS sequence"/>
</dbReference>
<accession>A0ABV8CG12</accession>
<gene>
    <name evidence="1" type="ORF">ACFORL_07405</name>
</gene>
<dbReference type="EMBL" id="JBHSAB010000014">
    <property type="protein sequence ID" value="MFC3908902.1"/>
    <property type="molecule type" value="Genomic_DNA"/>
</dbReference>
<evidence type="ECO:0008006" key="3">
    <source>
        <dbReference type="Google" id="ProtNLM"/>
    </source>
</evidence>
<dbReference type="PANTHER" id="PTHR46586">
    <property type="entry name" value="ANKYRIN REPEAT-CONTAINING PROTEIN"/>
    <property type="match status" value="1"/>
</dbReference>
<organism evidence="1 2">
    <name type="scientific">Legionella dresdenensis</name>
    <dbReference type="NCBI Taxonomy" id="450200"/>
    <lineage>
        <taxon>Bacteria</taxon>
        <taxon>Pseudomonadati</taxon>
        <taxon>Pseudomonadota</taxon>
        <taxon>Gammaproteobacteria</taxon>
        <taxon>Legionellales</taxon>
        <taxon>Legionellaceae</taxon>
        <taxon>Legionella</taxon>
    </lineage>
</organism>
<dbReference type="InterPro" id="IPR052050">
    <property type="entry name" value="SecEffector_AnkRepeat"/>
</dbReference>
<dbReference type="Gene3D" id="1.25.40.20">
    <property type="entry name" value="Ankyrin repeat-containing domain"/>
    <property type="match status" value="3"/>
</dbReference>
<proteinExistence type="predicted"/>
<dbReference type="PANTHER" id="PTHR46586:SF2">
    <property type="entry name" value="SWIM-TYPE DOMAIN-CONTAINING PROTEIN"/>
    <property type="match status" value="1"/>
</dbReference>
<dbReference type="InterPro" id="IPR036770">
    <property type="entry name" value="Ankyrin_rpt-contain_sf"/>
</dbReference>
<reference evidence="2" key="1">
    <citation type="journal article" date="2019" name="Int. J. Syst. Evol. Microbiol.">
        <title>The Global Catalogue of Microorganisms (GCM) 10K type strain sequencing project: providing services to taxonomists for standard genome sequencing and annotation.</title>
        <authorList>
            <consortium name="The Broad Institute Genomics Platform"/>
            <consortium name="The Broad Institute Genome Sequencing Center for Infectious Disease"/>
            <person name="Wu L."/>
            <person name="Ma J."/>
        </authorList>
    </citation>
    <scope>NUCLEOTIDE SEQUENCE [LARGE SCALE GENOMIC DNA]</scope>
    <source>
        <strain evidence="2">CCUG 59858</strain>
    </source>
</reference>
<sequence length="1237" mass="141398">MAQSILLSETNLQKYPAINQFLASNPPDRSLITDDLINEYELEIKGRGTCRLTLAAICVLCEKLDHIQIFSTKEKKTAIKAEQYKVILEAVRYGDIAAIKYLERYLTEKEKKAAVTNNKYHAIRLAVANGHIAVIEYLENYLTPEEKAAVTTWGYEAIQDAVKNGHTTTIEYLENHLASEDMNAVVKAWNYKAICNAAQNGHTGMLKYLESYLSEEEKNAAVRAGDYLAIRLAAQNGHTDTFKYLESYLSIEEKNKAIRADNYSAIRFAIENGHLDRVKYLEGYLSEKELIDVVKMSQYRVIQDAAGNGHTEVIKYFENYPEEIRAAVKAENYQAIQLAAKSGHLKTIEYLESYLTDDEKIEAVKASDYLAIRWAAQDGHLDIIKHFETRLSEGEKKEAVRAGNYDAIKNAVKSADIIRHLQKYLNAEENKKMVKAENYNAIQAAAKLGYTAAIECFEDQLNDQEKKVAVEVGNYRAIREAAARGQTAAVQHLAGHLSGIQKIGMVKADNYEVIQLAAANNQIDTINYFESLLTEEEKIDMVKSGDYQLVQNAIQYGCIAMIQHFSRHLTEEGRNEMLKARDYRLVNDAITSRRLDTIFYLLNINCVLAYMEFHDQEYGKKYVYPFVSQQLDQLQAQKAEFEEENPAGVFNITEDEAKQAFYLLRNLIRRGVRRDYAQEENLLDDIRFLLSIPAVKALCHQQVYGGDPNELLRLALSINNQPVAELLLAIPAVRQQAQRDGYYREEARNGLSAEILARDHESSMRALTSGEQKRLQSAIDRYQPLVRAQGADVIVEALRDKLRERYRANPAMIVIAGQPSALPESYAEFNRLALNETQRAEALKAYYQHKDHTALRYLSRPNYWIHPQAAYVNVEPGNLSERWSTFDEYLPVIAMLYLAATDSKIAPEDGHTEASRLEHFIAELALIGRAHNWDNKRQKRDKDGKLCVDKKNNPIFEEYDDLQPDRPSCFSGVKRRLAQSVIGHPLLRILTVDDIQREIVDFVRQWFISKLTPDNQLKLKKDYHEYTETLELPASYAEFNVPPEKQEEFKAYLQEKYGTQFTDDKFFNQQVVNAFQLGDGDSHIARFDTETQFRERLLEEPVEKLQNVSVTPVPTTTATQADLIQVIKNICDNKAYWQDKVRNPFKTVPDGVKAITALIAKKGSNPADCLRAIQNYCQQRHSKHFQMAHRLFRGRQDITNNFYGLLAQINDQNFEQKAQQLAGWIVPSQQNDQQITL</sequence>
<protein>
    <recommendedName>
        <fullName evidence="3">Ankyrin repeat protein</fullName>
    </recommendedName>
</protein>
<evidence type="ECO:0000313" key="2">
    <source>
        <dbReference type="Proteomes" id="UP001595758"/>
    </source>
</evidence>
<evidence type="ECO:0000313" key="1">
    <source>
        <dbReference type="EMBL" id="MFC3908902.1"/>
    </source>
</evidence>
<dbReference type="SUPFAM" id="SSF140860">
    <property type="entry name" value="Pseudo ankyrin repeat-like"/>
    <property type="match status" value="1"/>
</dbReference>
<keyword evidence="2" id="KW-1185">Reference proteome</keyword>
<dbReference type="RefSeq" id="WP_382342619.1">
    <property type="nucleotide sequence ID" value="NZ_JBHSAB010000014.1"/>
</dbReference>
<dbReference type="InterPro" id="IPR002110">
    <property type="entry name" value="Ankyrin_rpt"/>
</dbReference>
<name>A0ABV8CG12_9GAMM</name>
<dbReference type="SMART" id="SM00248">
    <property type="entry name" value="ANK"/>
    <property type="match status" value="7"/>
</dbReference>
<dbReference type="SUPFAM" id="SSF48403">
    <property type="entry name" value="Ankyrin repeat"/>
    <property type="match status" value="1"/>
</dbReference>
<comment type="caution">
    <text evidence="1">The sequence shown here is derived from an EMBL/GenBank/DDBJ whole genome shotgun (WGS) entry which is preliminary data.</text>
</comment>